<name>Q33A67_ORYSJ</name>
<accession>Q33A67</accession>
<reference evidence="2" key="2">
    <citation type="submission" date="2003-05" db="EMBL/GenBank/DDBJ databases">
        <authorList>
            <person name="Buell C.R."/>
            <person name="Wing R.A."/>
            <person name="McCombie W.R."/>
            <person name="Messing J."/>
            <person name="Yuan Q."/>
            <person name="Ouyang S."/>
        </authorList>
    </citation>
    <scope>NUCLEOTIDE SEQUENCE</scope>
</reference>
<feature type="compositionally biased region" description="Polar residues" evidence="1">
    <location>
        <begin position="1"/>
        <end position="15"/>
    </location>
</feature>
<dbReference type="EMBL" id="DP000086">
    <property type="protein sequence ID" value="ABB47059.1"/>
    <property type="molecule type" value="Genomic_DNA"/>
</dbReference>
<dbReference type="Gene3D" id="2.40.70.10">
    <property type="entry name" value="Acid Proteases"/>
    <property type="match status" value="1"/>
</dbReference>
<dbReference type="SUPFAM" id="SSF50630">
    <property type="entry name" value="Acid proteases"/>
    <property type="match status" value="1"/>
</dbReference>
<evidence type="ECO:0000256" key="1">
    <source>
        <dbReference type="SAM" id="MobiDB-lite"/>
    </source>
</evidence>
<gene>
    <name evidence="2" type="ordered locus">LOC_Os10g14990</name>
</gene>
<dbReference type="AlphaFoldDB" id="Q33A67"/>
<dbReference type="Pfam" id="PF13975">
    <property type="entry name" value="gag-asp_proteas"/>
    <property type="match status" value="1"/>
</dbReference>
<dbReference type="PANTHER" id="PTHR33240">
    <property type="entry name" value="OS08G0508500 PROTEIN"/>
    <property type="match status" value="1"/>
</dbReference>
<dbReference type="CDD" id="cd00303">
    <property type="entry name" value="retropepsin_like"/>
    <property type="match status" value="1"/>
</dbReference>
<sequence>MEMNRSGIQERSCSGNRARIGYEQDRQSSSRTRIKSTGTLTHIKASFWTCTGVKQIPQASCFSHQQTATQKRRLQRLWAQELREREAEEQRDTRFNELRPPPTKMWRCPKNAVFEKPDESNRHMKPLYLKGHIDGKPVSRMLVDRGAAVNLMPYSLFKRLGRGDDELKKTNMILNGFNGEPTEAKGIFSVELTMGNKTLPTTFFIVDVQGSYNVILGRCWIHANCCVPSTLHQCLIQWDGDDVEIVQADTSTEVAMADAIFEWRHWNIQCLSGMDLSSYDFFSISNGKFVPISVKPAGLARLGHITLCNE</sequence>
<evidence type="ECO:0000313" key="2">
    <source>
        <dbReference type="EMBL" id="ABB47059.1"/>
    </source>
</evidence>
<reference evidence="2" key="3">
    <citation type="submission" date="2006-07" db="EMBL/GenBank/DDBJ databases">
        <authorList>
            <person name="Buell R."/>
        </authorList>
    </citation>
    <scope>NUCLEOTIDE SEQUENCE</scope>
</reference>
<dbReference type="InterPro" id="IPR021109">
    <property type="entry name" value="Peptidase_aspartic_dom_sf"/>
</dbReference>
<dbReference type="PANTHER" id="PTHR33240:SF15">
    <property type="entry name" value="GAG-PRO-LIKE PROTEIN"/>
    <property type="match status" value="1"/>
</dbReference>
<protein>
    <submittedName>
        <fullName evidence="2">Retrotransposon protein, putative, unclassified</fullName>
    </submittedName>
</protein>
<reference evidence="2" key="1">
    <citation type="journal article" date="2003" name="Science">
        <title>In-depth view of structure, activity, and evolution of rice chromosome 10.</title>
        <authorList>
            <consortium name="Rice Chromosome 10 Sequencing Consortium"/>
        </authorList>
    </citation>
    <scope>NUCLEOTIDE SEQUENCE [LARGE SCALE GENOMIC DNA]</scope>
</reference>
<proteinExistence type="predicted"/>
<organism evidence="2">
    <name type="scientific">Oryza sativa subsp. japonica</name>
    <name type="common">Rice</name>
    <dbReference type="NCBI Taxonomy" id="39947"/>
    <lineage>
        <taxon>Eukaryota</taxon>
        <taxon>Viridiplantae</taxon>
        <taxon>Streptophyta</taxon>
        <taxon>Embryophyta</taxon>
        <taxon>Tracheophyta</taxon>
        <taxon>Spermatophyta</taxon>
        <taxon>Magnoliopsida</taxon>
        <taxon>Liliopsida</taxon>
        <taxon>Poales</taxon>
        <taxon>Poaceae</taxon>
        <taxon>BOP clade</taxon>
        <taxon>Oryzoideae</taxon>
        <taxon>Oryzeae</taxon>
        <taxon>Oryzinae</taxon>
        <taxon>Oryza</taxon>
        <taxon>Oryza sativa</taxon>
    </lineage>
</organism>
<feature type="region of interest" description="Disordered" evidence="1">
    <location>
        <begin position="1"/>
        <end position="33"/>
    </location>
</feature>